<name>A0A0D2M4Z9_9CHLO</name>
<dbReference type="GO" id="GO:0012505">
    <property type="term" value="C:endomembrane system"/>
    <property type="evidence" value="ECO:0007669"/>
    <property type="project" value="TreeGrafter"/>
</dbReference>
<dbReference type="Proteomes" id="UP000054498">
    <property type="component" value="Unassembled WGS sequence"/>
</dbReference>
<evidence type="ECO:0000256" key="2">
    <source>
        <dbReference type="ARBA" id="ARBA00022679"/>
    </source>
</evidence>
<evidence type="ECO:0000259" key="3">
    <source>
        <dbReference type="Pfam" id="PF00534"/>
    </source>
</evidence>
<keyword evidence="5" id="KW-1185">Reference proteome</keyword>
<evidence type="ECO:0000313" key="4">
    <source>
        <dbReference type="EMBL" id="KIY98579.1"/>
    </source>
</evidence>
<keyword evidence="1" id="KW-0328">Glycosyltransferase</keyword>
<dbReference type="RefSeq" id="XP_013897599.1">
    <property type="nucleotide sequence ID" value="XM_014042145.1"/>
</dbReference>
<dbReference type="InterPro" id="IPR027054">
    <property type="entry name" value="ALG2"/>
</dbReference>
<keyword evidence="2" id="KW-0808">Transferase</keyword>
<organism evidence="4 5">
    <name type="scientific">Monoraphidium neglectum</name>
    <dbReference type="NCBI Taxonomy" id="145388"/>
    <lineage>
        <taxon>Eukaryota</taxon>
        <taxon>Viridiplantae</taxon>
        <taxon>Chlorophyta</taxon>
        <taxon>core chlorophytes</taxon>
        <taxon>Chlorophyceae</taxon>
        <taxon>CS clade</taxon>
        <taxon>Sphaeropleales</taxon>
        <taxon>Selenastraceae</taxon>
        <taxon>Monoraphidium</taxon>
    </lineage>
</organism>
<dbReference type="Pfam" id="PF00534">
    <property type="entry name" value="Glycos_transf_1"/>
    <property type="match status" value="1"/>
</dbReference>
<dbReference type="AlphaFoldDB" id="A0A0D2M4Z9"/>
<feature type="domain" description="Glycosyl transferase family 1" evidence="3">
    <location>
        <begin position="16"/>
        <end position="96"/>
    </location>
</feature>
<proteinExistence type="predicted"/>
<evidence type="ECO:0000256" key="1">
    <source>
        <dbReference type="ARBA" id="ARBA00022676"/>
    </source>
</evidence>
<gene>
    <name evidence="4" type="ORF">MNEG_9380</name>
</gene>
<accession>A0A0D2M4Z9</accession>
<reference evidence="4 5" key="1">
    <citation type="journal article" date="2013" name="BMC Genomics">
        <title>Reconstruction of the lipid metabolism for the microalga Monoraphidium neglectum from its genome sequence reveals characteristics suitable for biofuel production.</title>
        <authorList>
            <person name="Bogen C."/>
            <person name="Al-Dilaimi A."/>
            <person name="Albersmeier A."/>
            <person name="Wichmann J."/>
            <person name="Grundmann M."/>
            <person name="Rupp O."/>
            <person name="Lauersen K.J."/>
            <person name="Blifernez-Klassen O."/>
            <person name="Kalinowski J."/>
            <person name="Goesmann A."/>
            <person name="Mussgnug J.H."/>
            <person name="Kruse O."/>
        </authorList>
    </citation>
    <scope>NUCLEOTIDE SEQUENCE [LARGE SCALE GENOMIC DNA]</scope>
    <source>
        <strain evidence="4 5">SAG 48.87</strain>
    </source>
</reference>
<sequence>MPPLVPWRRPCRQRALLLAACRAVLYTPQHEHFGIVPLEAMASGRPVVACNSGGPVESVPDGRGGFLCEPAAGPWADALESLLDARGAAKMGAAARAHVQEAFSRAAFGERLDRHVHALANARGTP</sequence>
<dbReference type="KEGG" id="mng:MNEG_9380"/>
<dbReference type="OrthoDB" id="448893at2759"/>
<dbReference type="PANTHER" id="PTHR45918:SF1">
    <property type="entry name" value="ALPHA-1,3_1,6-MANNOSYLTRANSFERASE ALG2"/>
    <property type="match status" value="1"/>
</dbReference>
<dbReference type="GeneID" id="25742255"/>
<evidence type="ECO:0000313" key="5">
    <source>
        <dbReference type="Proteomes" id="UP000054498"/>
    </source>
</evidence>
<protein>
    <recommendedName>
        <fullName evidence="3">Glycosyl transferase family 1 domain-containing protein</fullName>
    </recommendedName>
</protein>
<dbReference type="InterPro" id="IPR001296">
    <property type="entry name" value="Glyco_trans_1"/>
</dbReference>
<dbReference type="Gene3D" id="3.40.50.2000">
    <property type="entry name" value="Glycogen Phosphorylase B"/>
    <property type="match status" value="1"/>
</dbReference>
<dbReference type="STRING" id="145388.A0A0D2M4Z9"/>
<dbReference type="GO" id="GO:0004378">
    <property type="term" value="F:GDP-Man:Man(1)GlcNAc(2)-PP-Dol alpha-1,3-mannosyltransferase activity"/>
    <property type="evidence" value="ECO:0007669"/>
    <property type="project" value="InterPro"/>
</dbReference>
<dbReference type="PANTHER" id="PTHR45918">
    <property type="entry name" value="ALPHA-1,3/1,6-MANNOSYLTRANSFERASE ALG2"/>
    <property type="match status" value="1"/>
</dbReference>
<dbReference type="EMBL" id="KK102135">
    <property type="protein sequence ID" value="KIY98579.1"/>
    <property type="molecule type" value="Genomic_DNA"/>
</dbReference>
<dbReference type="SUPFAM" id="SSF53756">
    <property type="entry name" value="UDP-Glycosyltransferase/glycogen phosphorylase"/>
    <property type="match status" value="1"/>
</dbReference>